<gene>
    <name evidence="8" type="ORF">O0I10_004225</name>
</gene>
<evidence type="ECO:0000256" key="3">
    <source>
        <dbReference type="ARBA" id="ARBA00023015"/>
    </source>
</evidence>
<keyword evidence="5" id="KW-0539">Nucleus</keyword>
<dbReference type="PANTHER" id="PTHR47338:SF5">
    <property type="entry name" value="ZN(II)2CYS6 TRANSCRIPTION FACTOR (EUROFUNG)"/>
    <property type="match status" value="1"/>
</dbReference>
<feature type="region of interest" description="Disordered" evidence="6">
    <location>
        <begin position="544"/>
        <end position="584"/>
    </location>
</feature>
<comment type="caution">
    <text evidence="8">The sequence shown here is derived from an EMBL/GenBank/DDBJ whole genome shotgun (WGS) entry which is preliminary data.</text>
</comment>
<evidence type="ECO:0000256" key="5">
    <source>
        <dbReference type="ARBA" id="ARBA00023242"/>
    </source>
</evidence>
<name>A0AAD7V7G7_9FUNG</name>
<feature type="domain" description="Zn(2)-C6 fungal-type" evidence="7">
    <location>
        <begin position="20"/>
        <end position="50"/>
    </location>
</feature>
<comment type="subcellular location">
    <subcellularLocation>
        <location evidence="1">Nucleus</location>
    </subcellularLocation>
</comment>
<dbReference type="GO" id="GO:0000981">
    <property type="term" value="F:DNA-binding transcription factor activity, RNA polymerase II-specific"/>
    <property type="evidence" value="ECO:0007669"/>
    <property type="project" value="InterPro"/>
</dbReference>
<dbReference type="EMBL" id="JARTCD010000015">
    <property type="protein sequence ID" value="KAJ8659998.1"/>
    <property type="molecule type" value="Genomic_DNA"/>
</dbReference>
<feature type="compositionally biased region" description="Polar residues" evidence="6">
    <location>
        <begin position="630"/>
        <end position="647"/>
    </location>
</feature>
<evidence type="ECO:0000313" key="8">
    <source>
        <dbReference type="EMBL" id="KAJ8659998.1"/>
    </source>
</evidence>
<dbReference type="GO" id="GO:0003677">
    <property type="term" value="F:DNA binding"/>
    <property type="evidence" value="ECO:0007669"/>
    <property type="project" value="InterPro"/>
</dbReference>
<evidence type="ECO:0000256" key="4">
    <source>
        <dbReference type="ARBA" id="ARBA00023163"/>
    </source>
</evidence>
<keyword evidence="9" id="KW-1185">Reference proteome</keyword>
<dbReference type="GO" id="GO:0006351">
    <property type="term" value="P:DNA-templated transcription"/>
    <property type="evidence" value="ECO:0007669"/>
    <property type="project" value="InterPro"/>
</dbReference>
<dbReference type="GeneID" id="83211638"/>
<protein>
    <recommendedName>
        <fullName evidence="7">Zn(2)-C6 fungal-type domain-containing protein</fullName>
    </recommendedName>
</protein>
<dbReference type="InterPro" id="IPR036864">
    <property type="entry name" value="Zn2-C6_fun-type_DNA-bd_sf"/>
</dbReference>
<dbReference type="InterPro" id="IPR001138">
    <property type="entry name" value="Zn2Cys6_DnaBD"/>
</dbReference>
<feature type="compositionally biased region" description="Polar residues" evidence="6">
    <location>
        <begin position="544"/>
        <end position="566"/>
    </location>
</feature>
<dbReference type="Pfam" id="PF00172">
    <property type="entry name" value="Zn_clus"/>
    <property type="match status" value="1"/>
</dbReference>
<keyword evidence="3" id="KW-0805">Transcription regulation</keyword>
<dbReference type="SMART" id="SM00906">
    <property type="entry name" value="Fungal_trans"/>
    <property type="match status" value="1"/>
</dbReference>
<dbReference type="CDD" id="cd00067">
    <property type="entry name" value="GAL4"/>
    <property type="match status" value="1"/>
</dbReference>
<dbReference type="PROSITE" id="PS50048">
    <property type="entry name" value="ZN2_CY6_FUNGAL_2"/>
    <property type="match status" value="1"/>
</dbReference>
<keyword evidence="2" id="KW-0479">Metal-binding</keyword>
<dbReference type="InterPro" id="IPR007219">
    <property type="entry name" value="XnlR_reg_dom"/>
</dbReference>
<dbReference type="RefSeq" id="XP_058344911.1">
    <property type="nucleotide sequence ID" value="XM_058484286.1"/>
</dbReference>
<keyword evidence="4" id="KW-0804">Transcription</keyword>
<dbReference type="PANTHER" id="PTHR47338">
    <property type="entry name" value="ZN(II)2CYS6 TRANSCRIPTION FACTOR (EUROFUNG)-RELATED"/>
    <property type="match status" value="1"/>
</dbReference>
<evidence type="ECO:0000256" key="2">
    <source>
        <dbReference type="ARBA" id="ARBA00022723"/>
    </source>
</evidence>
<feature type="region of interest" description="Disordered" evidence="6">
    <location>
        <begin position="627"/>
        <end position="650"/>
    </location>
</feature>
<accession>A0AAD7V7G7</accession>
<evidence type="ECO:0000259" key="7">
    <source>
        <dbReference type="PROSITE" id="PS50048"/>
    </source>
</evidence>
<dbReference type="AlphaFoldDB" id="A0AAD7V7G7"/>
<evidence type="ECO:0000256" key="6">
    <source>
        <dbReference type="SAM" id="MobiDB-lite"/>
    </source>
</evidence>
<dbReference type="SUPFAM" id="SSF57701">
    <property type="entry name" value="Zn2/Cys6 DNA-binding domain"/>
    <property type="match status" value="1"/>
</dbReference>
<dbReference type="GO" id="GO:0008270">
    <property type="term" value="F:zinc ion binding"/>
    <property type="evidence" value="ECO:0007669"/>
    <property type="project" value="InterPro"/>
</dbReference>
<organism evidence="8 9">
    <name type="scientific">Lichtheimia ornata</name>
    <dbReference type="NCBI Taxonomy" id="688661"/>
    <lineage>
        <taxon>Eukaryota</taxon>
        <taxon>Fungi</taxon>
        <taxon>Fungi incertae sedis</taxon>
        <taxon>Mucoromycota</taxon>
        <taxon>Mucoromycotina</taxon>
        <taxon>Mucoromycetes</taxon>
        <taxon>Mucorales</taxon>
        <taxon>Lichtheimiaceae</taxon>
        <taxon>Lichtheimia</taxon>
    </lineage>
</organism>
<reference evidence="8 9" key="1">
    <citation type="submission" date="2023-03" db="EMBL/GenBank/DDBJ databases">
        <title>Genome sequence of Lichtheimia ornata CBS 291.66.</title>
        <authorList>
            <person name="Mohabir J.T."/>
            <person name="Shea T.P."/>
            <person name="Kurbessoian T."/>
            <person name="Berby B."/>
            <person name="Fontaine J."/>
            <person name="Livny J."/>
            <person name="Gnirke A."/>
            <person name="Stajich J.E."/>
            <person name="Cuomo C.A."/>
        </authorList>
    </citation>
    <scope>NUCLEOTIDE SEQUENCE [LARGE SCALE GENOMIC DNA]</scope>
    <source>
        <strain evidence="8">CBS 291.66</strain>
    </source>
</reference>
<sequence>MNNDDDSNDHHRKRMRVTQACIRCRKKKIRCDSTKPECTICQEANTICEYARTKKRGPRKGHVHVLEEQVAQLKQQIAQMSGGRQVTPPLLHDDQPTLLSAPYISPDSTQRRIEAAYGLPPREIVYELVDIFFKHLNVVIPIAHRGKFVEALENDTISMPLLWSVLAKAARYCTHPSILSDPPSLVSERFASKAKSLIDDTLLEPTLENIQFWGIMACLEYGHGQASKAWTYVEIAVRFCQELELHKEEVLSTPIMTEDGTVDVVAMATRRRIFWSIVCIDILATAGTSRPQGLHKADIDSAPPSIPECMIMREPKFSNVSVGGDLIANESLMGISQQFMRIVQIFGEVNSVIERAKTTSSAVVWPPLPEFTALESCLRAWKEGLPERFDFTPSNIEYHTQNASLMYFNLWLSMWSLWSSALLLMHRGSLAYSDIRPGDVDQTTYNSIQHSIDVCKNSIRIATGVIQAVCDYCGEYGLPFLGYAAYIFATVVMTSTFSKGPEACRKSNRALQILHTLNANLAPYWPLCQRLSSMTRDLLITHSQMYQSQRRPSSTMEESTASNNSLLKPPPPPPTVPFISPNNNDNASRSFIASPCGTISTIDPTATTATTTTPTAGAIPSSAGGYFPSFNASSTTPQLQAPQQPSSMPIKEGDLNNLLIPGVINFDSLDFLYDTELYGQLMFDDRPSSAASSPALHNNNIPTYSTMAPQGSSASTFNAASSSSSSQRPTIQQRRGATMLYGLQAARQPPIMQ</sequence>
<evidence type="ECO:0000313" key="9">
    <source>
        <dbReference type="Proteomes" id="UP001234581"/>
    </source>
</evidence>
<dbReference type="CDD" id="cd12148">
    <property type="entry name" value="fungal_TF_MHR"/>
    <property type="match status" value="1"/>
</dbReference>
<dbReference type="SMART" id="SM00066">
    <property type="entry name" value="GAL4"/>
    <property type="match status" value="1"/>
</dbReference>
<dbReference type="Proteomes" id="UP001234581">
    <property type="component" value="Unassembled WGS sequence"/>
</dbReference>
<dbReference type="PROSITE" id="PS00463">
    <property type="entry name" value="ZN2_CY6_FUNGAL_1"/>
    <property type="match status" value="1"/>
</dbReference>
<feature type="compositionally biased region" description="Low complexity" evidence="6">
    <location>
        <begin position="712"/>
        <end position="726"/>
    </location>
</feature>
<dbReference type="InterPro" id="IPR050815">
    <property type="entry name" value="TF_fung"/>
</dbReference>
<dbReference type="Pfam" id="PF04082">
    <property type="entry name" value="Fungal_trans"/>
    <property type="match status" value="1"/>
</dbReference>
<proteinExistence type="predicted"/>
<dbReference type="GO" id="GO:0005634">
    <property type="term" value="C:nucleus"/>
    <property type="evidence" value="ECO:0007669"/>
    <property type="project" value="UniProtKB-SubCell"/>
</dbReference>
<feature type="region of interest" description="Disordered" evidence="6">
    <location>
        <begin position="706"/>
        <end position="732"/>
    </location>
</feature>
<dbReference type="Gene3D" id="4.10.240.10">
    <property type="entry name" value="Zn(2)-C6 fungal-type DNA-binding domain"/>
    <property type="match status" value="1"/>
</dbReference>
<evidence type="ECO:0000256" key="1">
    <source>
        <dbReference type="ARBA" id="ARBA00004123"/>
    </source>
</evidence>